<evidence type="ECO:0000313" key="1">
    <source>
        <dbReference type="EMBL" id="KJA09435.1"/>
    </source>
</evidence>
<dbReference type="EMBL" id="VFPV01000003">
    <property type="protein sequence ID" value="TQN01424.1"/>
    <property type="molecule type" value="Genomic_DNA"/>
</dbReference>
<dbReference type="Proteomes" id="UP000032566">
    <property type="component" value="Unassembled WGS sequence"/>
</dbReference>
<dbReference type="STRING" id="80878.RP29_16340"/>
<evidence type="ECO:0000313" key="3">
    <source>
        <dbReference type="Proteomes" id="UP000032566"/>
    </source>
</evidence>
<reference evidence="1 3" key="1">
    <citation type="submission" date="2014-12" db="EMBL/GenBank/DDBJ databases">
        <title>Isolation of bacteria from lake water.</title>
        <authorList>
            <person name="Sheng K.-Y."/>
            <person name="Chin P.-S."/>
            <person name="Chan K.-G."/>
            <person name="Tan G.S."/>
        </authorList>
    </citation>
    <scope>NUCLEOTIDE SEQUENCE [LARGE SCALE GENOMIC DNA]</scope>
    <source>
        <strain evidence="1 3">KY4</strain>
    </source>
</reference>
<accession>A0A0D7K555</accession>
<evidence type="ECO:0000313" key="2">
    <source>
        <dbReference type="EMBL" id="TQN01424.1"/>
    </source>
</evidence>
<organism evidence="1 3">
    <name type="scientific">Acidovorax temperans</name>
    <dbReference type="NCBI Taxonomy" id="80878"/>
    <lineage>
        <taxon>Bacteria</taxon>
        <taxon>Pseudomonadati</taxon>
        <taxon>Pseudomonadota</taxon>
        <taxon>Betaproteobacteria</taxon>
        <taxon>Burkholderiales</taxon>
        <taxon>Comamonadaceae</taxon>
        <taxon>Acidovorax</taxon>
    </lineage>
</organism>
<dbReference type="PATRIC" id="fig|80878.5.peg.3185"/>
<dbReference type="OrthoDB" id="8811917at2"/>
<dbReference type="RefSeq" id="WP_044400959.1">
    <property type="nucleotide sequence ID" value="NZ_CP117193.1"/>
</dbReference>
<sequence>MKKLNVTIQLEMSVPDDWSLVETSEGTPVLQLPDGTFMDLAIEPLFATNPEETWSSTDDDEVLNDVLDMVDSESVTYEFTPV</sequence>
<comment type="caution">
    <text evidence="1">The sequence shown here is derived from an EMBL/GenBank/DDBJ whole genome shotgun (WGS) entry which is preliminary data.</text>
</comment>
<reference evidence="2 4" key="2">
    <citation type="submission" date="2019-06" db="EMBL/GenBank/DDBJ databases">
        <title>Genomic Encyclopedia of Archaeal and Bacterial Type Strains, Phase II (KMG-II): from individual species to whole genera.</title>
        <authorList>
            <person name="Goeker M."/>
        </authorList>
    </citation>
    <scope>NUCLEOTIDE SEQUENCE [LARGE SCALE GENOMIC DNA]</scope>
    <source>
        <strain evidence="2 4">DSM 7270</strain>
    </source>
</reference>
<keyword evidence="3" id="KW-1185">Reference proteome</keyword>
<evidence type="ECO:0000313" key="4">
    <source>
        <dbReference type="Proteomes" id="UP000316993"/>
    </source>
</evidence>
<gene>
    <name evidence="2" type="ORF">BDD18_3391</name>
    <name evidence="1" type="ORF">RP29_16340</name>
</gene>
<name>A0A0D7K555_9BURK</name>
<protein>
    <submittedName>
        <fullName evidence="1">Uncharacterized protein</fullName>
    </submittedName>
</protein>
<proteinExistence type="predicted"/>
<dbReference type="AlphaFoldDB" id="A0A0D7K555"/>
<dbReference type="Proteomes" id="UP000316993">
    <property type="component" value="Unassembled WGS sequence"/>
</dbReference>
<dbReference type="EMBL" id="JXYQ01000061">
    <property type="protein sequence ID" value="KJA09435.1"/>
    <property type="molecule type" value="Genomic_DNA"/>
</dbReference>